<evidence type="ECO:0000256" key="1">
    <source>
        <dbReference type="SAM" id="Phobius"/>
    </source>
</evidence>
<feature type="transmembrane region" description="Helical" evidence="1">
    <location>
        <begin position="39"/>
        <end position="56"/>
    </location>
</feature>
<keyword evidence="1" id="KW-0472">Membrane</keyword>
<keyword evidence="1" id="KW-1133">Transmembrane helix</keyword>
<evidence type="ECO:0000313" key="2">
    <source>
        <dbReference type="EMBL" id="PIR82576.1"/>
    </source>
</evidence>
<name>A0A2H0UA54_9BACT</name>
<gene>
    <name evidence="2" type="ORF">COU20_01635</name>
</gene>
<keyword evidence="1" id="KW-0812">Transmembrane</keyword>
<accession>A0A2H0UA54</accession>
<evidence type="ECO:0000313" key="3">
    <source>
        <dbReference type="Proteomes" id="UP000231379"/>
    </source>
</evidence>
<dbReference type="Proteomes" id="UP000231379">
    <property type="component" value="Unassembled WGS sequence"/>
</dbReference>
<sequence>MVLIIGTINSLLFAVLLGTLILGKPELVVRVLGPGGIEWVYQNWSYICIVYLIIEIRQIIARSVLQEAWVFVDHVASVAPVIVMGIIVYLVYFEERIALDGAGEHVFYHALLVVIGDLLLFRITYRLSRRLIGGAVPVDDAF</sequence>
<proteinExistence type="predicted"/>
<dbReference type="AlphaFoldDB" id="A0A2H0UA54"/>
<feature type="transmembrane region" description="Helical" evidence="1">
    <location>
        <begin position="68"/>
        <end position="93"/>
    </location>
</feature>
<organism evidence="2 3">
    <name type="scientific">Candidatus Kaiserbacteria bacterium CG10_big_fil_rev_8_21_14_0_10_59_10</name>
    <dbReference type="NCBI Taxonomy" id="1974612"/>
    <lineage>
        <taxon>Bacteria</taxon>
        <taxon>Candidatus Kaiseribacteriota</taxon>
    </lineage>
</organism>
<reference evidence="3" key="1">
    <citation type="submission" date="2017-09" db="EMBL/GenBank/DDBJ databases">
        <title>Depth-based differentiation of microbial function through sediment-hosted aquifers and enrichment of novel symbionts in the deep terrestrial subsurface.</title>
        <authorList>
            <person name="Probst A.J."/>
            <person name="Ladd B."/>
            <person name="Jarett J.K."/>
            <person name="Geller-Mcgrath D.E."/>
            <person name="Sieber C.M.K."/>
            <person name="Emerson J.B."/>
            <person name="Anantharaman K."/>
            <person name="Thomas B.C."/>
            <person name="Malmstrom R."/>
            <person name="Stieglmeier M."/>
            <person name="Klingl A."/>
            <person name="Woyke T."/>
            <person name="Ryan C.M."/>
            <person name="Banfield J.F."/>
        </authorList>
    </citation>
    <scope>NUCLEOTIDE SEQUENCE [LARGE SCALE GENOMIC DNA]</scope>
</reference>
<feature type="transmembrane region" description="Helical" evidence="1">
    <location>
        <begin position="105"/>
        <end position="125"/>
    </location>
</feature>
<protein>
    <submittedName>
        <fullName evidence="2">Uncharacterized protein</fullName>
    </submittedName>
</protein>
<comment type="caution">
    <text evidence="2">The sequence shown here is derived from an EMBL/GenBank/DDBJ whole genome shotgun (WGS) entry which is preliminary data.</text>
</comment>
<dbReference type="EMBL" id="PFBM01000011">
    <property type="protein sequence ID" value="PIR82576.1"/>
    <property type="molecule type" value="Genomic_DNA"/>
</dbReference>